<protein>
    <submittedName>
        <fullName evidence="1">Uncharacterized protein</fullName>
    </submittedName>
</protein>
<gene>
    <name evidence="1" type="ORF">DXB93_17205</name>
</gene>
<proteinExistence type="predicted"/>
<organism evidence="1 2">
    <name type="scientific">Thomasclavelia ramosa</name>
    <dbReference type="NCBI Taxonomy" id="1547"/>
    <lineage>
        <taxon>Bacteria</taxon>
        <taxon>Bacillati</taxon>
        <taxon>Bacillota</taxon>
        <taxon>Erysipelotrichia</taxon>
        <taxon>Erysipelotrichales</taxon>
        <taxon>Coprobacillaceae</taxon>
        <taxon>Thomasclavelia</taxon>
    </lineage>
</organism>
<evidence type="ECO:0000313" key="2">
    <source>
        <dbReference type="Proteomes" id="UP000261032"/>
    </source>
</evidence>
<sequence>MKIADHNKKYNSEHLVNQCKRDTFEFGENELVKMYLDRNIFYSYALSRFDSKFGVPYFECLLKEALGIFKLQSR</sequence>
<comment type="caution">
    <text evidence="1">The sequence shown here is derived from an EMBL/GenBank/DDBJ whole genome shotgun (WGS) entry which is preliminary data.</text>
</comment>
<dbReference type="RefSeq" id="WP_117582555.1">
    <property type="nucleotide sequence ID" value="NZ_QUSL01000046.1"/>
</dbReference>
<reference evidence="1 2" key="1">
    <citation type="submission" date="2018-08" db="EMBL/GenBank/DDBJ databases">
        <title>A genome reference for cultivated species of the human gut microbiota.</title>
        <authorList>
            <person name="Zou Y."/>
            <person name="Xue W."/>
            <person name="Luo G."/>
        </authorList>
    </citation>
    <scope>NUCLEOTIDE SEQUENCE [LARGE SCALE GENOMIC DNA]</scope>
    <source>
        <strain evidence="1 2">OM06-4</strain>
    </source>
</reference>
<accession>A0A3E3EAM0</accession>
<name>A0A3E3EAM0_9FIRM</name>
<dbReference type="EMBL" id="QUSL01000046">
    <property type="protein sequence ID" value="RGD78570.1"/>
    <property type="molecule type" value="Genomic_DNA"/>
</dbReference>
<dbReference type="AlphaFoldDB" id="A0A3E3EAM0"/>
<dbReference type="Proteomes" id="UP000261032">
    <property type="component" value="Unassembled WGS sequence"/>
</dbReference>
<evidence type="ECO:0000313" key="1">
    <source>
        <dbReference type="EMBL" id="RGD78570.1"/>
    </source>
</evidence>